<dbReference type="AlphaFoldDB" id="A0AAX4PB87"/>
<name>A0AAX4PB87_9CHLO</name>
<feature type="region of interest" description="Disordered" evidence="1">
    <location>
        <begin position="1"/>
        <end position="140"/>
    </location>
</feature>
<feature type="compositionally biased region" description="Low complexity" evidence="1">
    <location>
        <begin position="28"/>
        <end position="40"/>
    </location>
</feature>
<proteinExistence type="predicted"/>
<evidence type="ECO:0000313" key="2">
    <source>
        <dbReference type="EMBL" id="WZN63046.1"/>
    </source>
</evidence>
<dbReference type="EMBL" id="CP151507">
    <property type="protein sequence ID" value="WZN63046.1"/>
    <property type="molecule type" value="Genomic_DNA"/>
</dbReference>
<reference evidence="2 3" key="1">
    <citation type="submission" date="2024-03" db="EMBL/GenBank/DDBJ databases">
        <title>Complete genome sequence of the green alga Chloropicon roscoffensis RCC1871.</title>
        <authorList>
            <person name="Lemieux C."/>
            <person name="Pombert J.-F."/>
            <person name="Otis C."/>
            <person name="Turmel M."/>
        </authorList>
    </citation>
    <scope>NUCLEOTIDE SEQUENCE [LARGE SCALE GENOMIC DNA]</scope>
    <source>
        <strain evidence="2 3">RCC1871</strain>
    </source>
</reference>
<gene>
    <name evidence="2" type="ORF">HKI87_07g45910</name>
</gene>
<feature type="compositionally biased region" description="Polar residues" evidence="1">
    <location>
        <begin position="89"/>
        <end position="99"/>
    </location>
</feature>
<evidence type="ECO:0000256" key="1">
    <source>
        <dbReference type="SAM" id="MobiDB-lite"/>
    </source>
</evidence>
<dbReference type="Proteomes" id="UP001472866">
    <property type="component" value="Chromosome 07"/>
</dbReference>
<accession>A0AAX4PB87</accession>
<evidence type="ECO:0000313" key="3">
    <source>
        <dbReference type="Proteomes" id="UP001472866"/>
    </source>
</evidence>
<sequence length="237" mass="24721">MLSHHHHHATTTTTGVGLENAPPTGLGVSNNKSNNNVVNKENYGTPLRSKGLKAGGSGLSQRDALGSNQKKTKTTKTKTPFAQRRALGNITNRTPKTGGQASGGLGSKPGTAKKATTGAGLRARGGGPRPSGKTPSGASLLAREVDRRADLFAEDGAEEWLGDTFEHQQRWRDETDARSAKEAASEVSKFMCSGGPVPTALGPLDIEPVDCPPLSFEDLSEAEDLDALLAADPTGFP</sequence>
<organism evidence="2 3">
    <name type="scientific">Chloropicon roscoffensis</name>
    <dbReference type="NCBI Taxonomy" id="1461544"/>
    <lineage>
        <taxon>Eukaryota</taxon>
        <taxon>Viridiplantae</taxon>
        <taxon>Chlorophyta</taxon>
        <taxon>Chloropicophyceae</taxon>
        <taxon>Chloropicales</taxon>
        <taxon>Chloropicaceae</taxon>
        <taxon>Chloropicon</taxon>
    </lineage>
</organism>
<protein>
    <submittedName>
        <fullName evidence="2">Uncharacterized protein</fullName>
    </submittedName>
</protein>
<keyword evidence="3" id="KW-1185">Reference proteome</keyword>